<keyword evidence="3" id="KW-1185">Reference proteome</keyword>
<sequence length="538" mass="59228">MAQAFTYWTSLDDRSFRVLCRMALVSLDNGNPPKYFAGRDDLAAALGKSLPAKPEDTDFTPEAEAARKVRASVYEIVRKAVAKLVKEGVIVSSGDARFRNRAEYSLHLTPQRQPQQNVAPAPNESLPQQTQQIVAPMPQQNVAPMPQRSVATDPTERCPLGVEEPLKEPLIGIQLGSNITEAFESPTASEPLQGEILIDLPEVKAPTSKAALAKQLAEDFNDWYAVYPKHTARKLAEDAYVKARKNGATAEELLAGARRFAAERKGQDPKFTAGPAPWLNQERWTDDPTHTGEIDVEAVLGKDYWTPGTPPEGLSVAEEIAWKKQQRAERNAERLEEAKAKQATQLGPWDPGYHTSPNVPPQYAWANRPDKPSVGDKMRNTFAIGLALQERIDGRHKPDHGDRALAKGMSLMAAHEARQEAAQNTQDGPAAEFGQWFSTYPRHEGLADAQRAYTEARKAATAEELLAGAQRYAADPNREPGYTKLPAKWLASGGWNDSPLPPRRTGTSEDRMRANLQVLDGWSPGPNVDVFEQKAIGQ</sequence>
<dbReference type="Proteomes" id="UP000664164">
    <property type="component" value="Unassembled WGS sequence"/>
</dbReference>
<dbReference type="EMBL" id="JAFNLL010000050">
    <property type="protein sequence ID" value="MBO1269601.1"/>
    <property type="molecule type" value="Genomic_DNA"/>
</dbReference>
<feature type="region of interest" description="Disordered" evidence="1">
    <location>
        <begin position="267"/>
        <end position="289"/>
    </location>
</feature>
<gene>
    <name evidence="2" type="ORF">J1902_16795</name>
</gene>
<feature type="region of interest" description="Disordered" evidence="1">
    <location>
        <begin position="327"/>
        <end position="355"/>
    </location>
</feature>
<dbReference type="AlphaFoldDB" id="A0A939HGP5"/>
<name>A0A939HGP5_9MICC</name>
<protein>
    <submittedName>
        <fullName evidence="2">Uncharacterized protein</fullName>
    </submittedName>
</protein>
<feature type="compositionally biased region" description="Polar residues" evidence="1">
    <location>
        <begin position="108"/>
        <end position="118"/>
    </location>
</feature>
<proteinExistence type="predicted"/>
<comment type="caution">
    <text evidence="2">The sequence shown here is derived from an EMBL/GenBank/DDBJ whole genome shotgun (WGS) entry which is preliminary data.</text>
</comment>
<reference evidence="2" key="1">
    <citation type="submission" date="2021-03" db="EMBL/GenBank/DDBJ databases">
        <title>A new species, PO-11, isolated from a karst cave deposit.</title>
        <authorList>
            <person name="Zhaoxiaoyong W."/>
        </authorList>
    </citation>
    <scope>NUCLEOTIDE SEQUENCE</scope>
    <source>
        <strain evidence="2">PO-11</strain>
    </source>
</reference>
<organism evidence="2 3">
    <name type="scientific">Arthrobacter cavernae</name>
    <dbReference type="NCBI Taxonomy" id="2817681"/>
    <lineage>
        <taxon>Bacteria</taxon>
        <taxon>Bacillati</taxon>
        <taxon>Actinomycetota</taxon>
        <taxon>Actinomycetes</taxon>
        <taxon>Micrococcales</taxon>
        <taxon>Micrococcaceae</taxon>
        <taxon>Arthrobacter</taxon>
    </lineage>
</organism>
<feature type="compositionally biased region" description="Basic and acidic residues" evidence="1">
    <location>
        <begin position="327"/>
        <end position="340"/>
    </location>
</feature>
<evidence type="ECO:0000256" key="1">
    <source>
        <dbReference type="SAM" id="MobiDB-lite"/>
    </source>
</evidence>
<accession>A0A939HGP5</accession>
<evidence type="ECO:0000313" key="2">
    <source>
        <dbReference type="EMBL" id="MBO1269601.1"/>
    </source>
</evidence>
<feature type="region of interest" description="Disordered" evidence="1">
    <location>
        <begin position="108"/>
        <end position="128"/>
    </location>
</feature>
<evidence type="ECO:0000313" key="3">
    <source>
        <dbReference type="Proteomes" id="UP000664164"/>
    </source>
</evidence>